<gene>
    <name evidence="2" type="ORF">ACFFIC_10540</name>
</gene>
<evidence type="ECO:0000259" key="1">
    <source>
        <dbReference type="Pfam" id="PF01936"/>
    </source>
</evidence>
<proteinExistence type="predicted"/>
<keyword evidence="3" id="KW-1185">Reference proteome</keyword>
<name>A0ABV6IQV4_9PROT</name>
<dbReference type="InterPro" id="IPR021139">
    <property type="entry name" value="NYN"/>
</dbReference>
<dbReference type="Pfam" id="PF01936">
    <property type="entry name" value="NYN"/>
    <property type="match status" value="1"/>
</dbReference>
<dbReference type="RefSeq" id="WP_377050123.1">
    <property type="nucleotide sequence ID" value="NZ_JBHLVZ010000020.1"/>
</dbReference>
<dbReference type="Proteomes" id="UP001589789">
    <property type="component" value="Unassembled WGS sequence"/>
</dbReference>
<sequence>MTHLAYVDCSNLFIEGQKVSAVARGMASSLEDAKQRGVIDFDYRLDLYRLMALLQQVEGDTRAVVFGSVTDSNAGLWQHAAKAGFEVVTVERGFSGKEKRVDTSLVTRICRDAYRFADPQWDRITLVAGDGDYEPVVKQLVTDRFAVTVLYWGHASRELRETATAFHALDAYIEDLALG</sequence>
<comment type="caution">
    <text evidence="2">The sequence shown here is derived from an EMBL/GenBank/DDBJ whole genome shotgun (WGS) entry which is preliminary data.</text>
</comment>
<evidence type="ECO:0000313" key="2">
    <source>
        <dbReference type="EMBL" id="MFC0385980.1"/>
    </source>
</evidence>
<organism evidence="2 3">
    <name type="scientific">Muricoccus vinaceus</name>
    <dbReference type="NCBI Taxonomy" id="424704"/>
    <lineage>
        <taxon>Bacteria</taxon>
        <taxon>Pseudomonadati</taxon>
        <taxon>Pseudomonadota</taxon>
        <taxon>Alphaproteobacteria</taxon>
        <taxon>Acetobacterales</taxon>
        <taxon>Roseomonadaceae</taxon>
        <taxon>Muricoccus</taxon>
    </lineage>
</organism>
<reference evidence="2 3" key="1">
    <citation type="submission" date="2024-09" db="EMBL/GenBank/DDBJ databases">
        <authorList>
            <person name="Sun Q."/>
            <person name="Mori K."/>
        </authorList>
    </citation>
    <scope>NUCLEOTIDE SEQUENCE [LARGE SCALE GENOMIC DNA]</scope>
    <source>
        <strain evidence="2 3">CCM 7468</strain>
    </source>
</reference>
<accession>A0ABV6IQV4</accession>
<evidence type="ECO:0000313" key="3">
    <source>
        <dbReference type="Proteomes" id="UP001589789"/>
    </source>
</evidence>
<feature type="domain" description="NYN" evidence="1">
    <location>
        <begin position="13"/>
        <end position="169"/>
    </location>
</feature>
<dbReference type="EMBL" id="JBHLVZ010000020">
    <property type="protein sequence ID" value="MFC0385980.1"/>
    <property type="molecule type" value="Genomic_DNA"/>
</dbReference>
<dbReference type="Gene3D" id="3.40.50.1010">
    <property type="entry name" value="5'-nuclease"/>
    <property type="match status" value="1"/>
</dbReference>
<protein>
    <submittedName>
        <fullName evidence="2">NYN domain-containing protein</fullName>
    </submittedName>
</protein>